<gene>
    <name evidence="2" type="ORF">HZU40_04315</name>
</gene>
<organism evidence="2 3">
    <name type="scientific">Mycolicibacterium fluoranthenivorans</name>
    <dbReference type="NCBI Taxonomy" id="258505"/>
    <lineage>
        <taxon>Bacteria</taxon>
        <taxon>Bacillati</taxon>
        <taxon>Actinomycetota</taxon>
        <taxon>Actinomycetes</taxon>
        <taxon>Mycobacteriales</taxon>
        <taxon>Mycobacteriaceae</taxon>
        <taxon>Mycolicibacterium</taxon>
    </lineage>
</organism>
<dbReference type="AlphaFoldDB" id="A0A7G8PGV3"/>
<feature type="transmembrane region" description="Helical" evidence="1">
    <location>
        <begin position="72"/>
        <end position="93"/>
    </location>
</feature>
<dbReference type="EMBL" id="CP059894">
    <property type="protein sequence ID" value="QNJ93569.1"/>
    <property type="molecule type" value="Genomic_DNA"/>
</dbReference>
<evidence type="ECO:0000313" key="2">
    <source>
        <dbReference type="EMBL" id="QNJ93569.1"/>
    </source>
</evidence>
<name>A0A7G8PGV3_9MYCO</name>
<sequence>MARPKRSSATPVAAILTLVGALLCTLAVGGFLLYPYFVLRPWLYHPVLFGVPGFLLLALACWLGFARTALKWAGVAVCALAAVAVGFIGWFAAAFASPMNTPSAFPSPDGRAEVVVYQSTAGFAPDMTWELRLHTRRGLLSRESTLGCVNSDAMSLNLVQWIDAHTVRVGLSRGGMVDIVVDDQGRPDRTVNGGC</sequence>
<evidence type="ECO:0000313" key="3">
    <source>
        <dbReference type="Proteomes" id="UP000515498"/>
    </source>
</evidence>
<dbReference type="RefSeq" id="WP_090359268.1">
    <property type="nucleotide sequence ID" value="NZ_CP059894.1"/>
</dbReference>
<proteinExistence type="predicted"/>
<accession>A0A7G8PGV3</accession>
<keyword evidence="1" id="KW-0472">Membrane</keyword>
<dbReference type="Proteomes" id="UP000515498">
    <property type="component" value="Chromosome"/>
</dbReference>
<dbReference type="KEGG" id="mflu:HZU40_04315"/>
<reference evidence="2 3" key="1">
    <citation type="submission" date="2020-07" db="EMBL/GenBank/DDBJ databases">
        <title>Draft genome sequence of four isobutane-metabolizing strains capable of cometabolically degrading diverse ether contaminants.</title>
        <authorList>
            <person name="Chen W."/>
            <person name="Faulkner N."/>
            <person name="Smith C."/>
            <person name="Hyman M."/>
        </authorList>
    </citation>
    <scope>NUCLEOTIDE SEQUENCE [LARGE SCALE GENOMIC DNA]</scope>
    <source>
        <strain evidence="2 3">2A</strain>
    </source>
</reference>
<feature type="transmembrane region" description="Helical" evidence="1">
    <location>
        <begin position="43"/>
        <end position="65"/>
    </location>
</feature>
<keyword evidence="1" id="KW-1133">Transmembrane helix</keyword>
<evidence type="ECO:0000256" key="1">
    <source>
        <dbReference type="SAM" id="Phobius"/>
    </source>
</evidence>
<protein>
    <submittedName>
        <fullName evidence="2">Uncharacterized protein</fullName>
    </submittedName>
</protein>
<keyword evidence="1" id="KW-0812">Transmembrane</keyword>
<feature type="transmembrane region" description="Helical" evidence="1">
    <location>
        <begin position="12"/>
        <end position="37"/>
    </location>
</feature>